<feature type="compositionally biased region" description="Basic residues" evidence="2">
    <location>
        <begin position="121"/>
        <end position="139"/>
    </location>
</feature>
<feature type="region of interest" description="Disordered" evidence="2">
    <location>
        <begin position="118"/>
        <end position="139"/>
    </location>
</feature>
<dbReference type="PANTHER" id="PTHR42788">
    <property type="entry name" value="TAURINE IMPORT ATP-BINDING PROTEIN-RELATED"/>
    <property type="match status" value="1"/>
</dbReference>
<evidence type="ECO:0000256" key="2">
    <source>
        <dbReference type="SAM" id="MobiDB-lite"/>
    </source>
</evidence>
<dbReference type="InterPro" id="IPR050166">
    <property type="entry name" value="ABC_transporter_ATP-bind"/>
</dbReference>
<name>A0A561VLT9_ACTTI</name>
<proteinExistence type="predicted"/>
<dbReference type="InterPro" id="IPR027417">
    <property type="entry name" value="P-loop_NTPase"/>
</dbReference>
<accession>A0A561VLT9</accession>
<dbReference type="AlphaFoldDB" id="A0A561VLT9"/>
<dbReference type="EMBL" id="VIWY01000005">
    <property type="protein sequence ID" value="TWG12585.1"/>
    <property type="molecule type" value="Genomic_DNA"/>
</dbReference>
<dbReference type="PANTHER" id="PTHR42788:SF13">
    <property type="entry name" value="ALIPHATIC SULFONATES IMPORT ATP-BINDING PROTEIN SSUB"/>
    <property type="match status" value="1"/>
</dbReference>
<evidence type="ECO:0000313" key="3">
    <source>
        <dbReference type="EMBL" id="TWG12585.1"/>
    </source>
</evidence>
<comment type="caution">
    <text evidence="3">The sequence shown here is derived from an EMBL/GenBank/DDBJ whole genome shotgun (WGS) entry which is preliminary data.</text>
</comment>
<organism evidence="3 4">
    <name type="scientific">Actinoplanes teichomyceticus</name>
    <dbReference type="NCBI Taxonomy" id="1867"/>
    <lineage>
        <taxon>Bacteria</taxon>
        <taxon>Bacillati</taxon>
        <taxon>Actinomycetota</taxon>
        <taxon>Actinomycetes</taxon>
        <taxon>Micromonosporales</taxon>
        <taxon>Micromonosporaceae</taxon>
        <taxon>Actinoplanes</taxon>
    </lineage>
</organism>
<evidence type="ECO:0000313" key="4">
    <source>
        <dbReference type="Proteomes" id="UP000320239"/>
    </source>
</evidence>
<dbReference type="Proteomes" id="UP000320239">
    <property type="component" value="Unassembled WGS sequence"/>
</dbReference>
<dbReference type="Gene3D" id="3.40.50.300">
    <property type="entry name" value="P-loop containing nucleotide triphosphate hydrolases"/>
    <property type="match status" value="1"/>
</dbReference>
<evidence type="ECO:0000256" key="1">
    <source>
        <dbReference type="ARBA" id="ARBA00022448"/>
    </source>
</evidence>
<keyword evidence="1" id="KW-0813">Transport</keyword>
<dbReference type="SUPFAM" id="SSF52540">
    <property type="entry name" value="P-loop containing nucleoside triphosphate hydrolases"/>
    <property type="match status" value="1"/>
</dbReference>
<keyword evidence="4" id="KW-1185">Reference proteome</keyword>
<gene>
    <name evidence="3" type="ORF">FHX34_105452</name>
</gene>
<reference evidence="3 4" key="1">
    <citation type="submission" date="2019-06" db="EMBL/GenBank/DDBJ databases">
        <title>Sequencing the genomes of 1000 actinobacteria strains.</title>
        <authorList>
            <person name="Klenk H.-P."/>
        </authorList>
    </citation>
    <scope>NUCLEOTIDE SEQUENCE [LARGE SCALE GENOMIC DNA]</scope>
    <source>
        <strain evidence="3 4">DSM 43866</strain>
    </source>
</reference>
<sequence>MQQRVSLCRALLQNPTVMLMDEPFFALDALSREGLADELQRIHIEMGTTIVFVTHAIPEAVLLADRVAVLGARPGRLREVVDIKIPRPRTFGNNAHSEQVAEVSAHLHDLLLVDPQQGVRAGRRRPPAAARRSRTTRGR</sequence>
<protein>
    <recommendedName>
        <fullName evidence="5">ABC transporter family protein</fullName>
    </recommendedName>
</protein>
<evidence type="ECO:0008006" key="5">
    <source>
        <dbReference type="Google" id="ProtNLM"/>
    </source>
</evidence>